<dbReference type="SUPFAM" id="SSF52540">
    <property type="entry name" value="P-loop containing nucleoside triphosphate hydrolases"/>
    <property type="match status" value="1"/>
</dbReference>
<sequence length="861" mass="94325">MTGDIGQGAGPRRELRAQASGDSRILQVGGDYYETAKEPERRALTTLPPPPAHLVGRKEQTDQLLDLLDPTAPGTSAAVVAGLAGSGKTALVLHVAHEAVTRGWFPGGALFLTLHGYDPARRLEPDRAVGTLLRGLGVTDEKLPATLDEQRALYQAELASRAQRGEPVLIVADDAGDTGQVLPLLVGSRLHRLLITSRHSLDPVALAARHLRLDELDPDPAAALIAAALIRTNPDDPRPARDPAALAEIAASCGRLPLALVIAAALLTADPGLPLAALADQLSAEHTRLAALHYDDQDGHSLAVRAAFDLSYQRLPPDPARLLRRLSCNPGPDISTEAATVLNDGAPARPVLAALARAGLLTEQPVGGDRWRLHDLIRLYATHQHQKIDDTQERQEYLARLLRHYLTTAEAADNHLWALTGEAVPARFAGRTEALAWLDMERSNLLAAVTLAAVISPAFASPAVGILTAYLLWRRYFTDALTLAEHALAAERELGNRHGGARALNNLGLALRKVRRFEEAIDAHTEAVTVFRELDDRHGAARALNNLGLALRKAWRFEEAIDAHTEAVTVFRELDDRHNEGKALNNLGLAFWKVRRFEEAIDAHTEDVAICRELDDRYGEAQALDNLGIALQEVRRLEGAIDAHTEGVAIYRELDDRYGEAEALNNLGSALREVRRFEEAIDALTQAVTVFRELDDRHGEGKALNNLGLALGEVRRFEEAIDALTQAVTVFRELDDRHGEGKALNNLGLALGEVRRFEEAIDAYTEDVAICRELDDRYGEAQALDNLGTALREVRRLEGAIDAHTQAAAIFRELDDRHGESRVLKNLGLAVERDRRSRWMRRMWRLVVSRRGTGRATRPVP</sequence>
<dbReference type="Proteomes" id="UP000620156">
    <property type="component" value="Unassembled WGS sequence"/>
</dbReference>
<evidence type="ECO:0000313" key="7">
    <source>
        <dbReference type="EMBL" id="GGQ89485.1"/>
    </source>
</evidence>
<name>A0A918EY66_9ACTN</name>
<dbReference type="InterPro" id="IPR027417">
    <property type="entry name" value="P-loop_NTPase"/>
</dbReference>
<comment type="subcellular location">
    <subcellularLocation>
        <location evidence="1">Cytoplasm</location>
    </subcellularLocation>
</comment>
<dbReference type="InterPro" id="IPR052386">
    <property type="entry name" value="GPSM"/>
</dbReference>
<reference evidence="7" key="1">
    <citation type="journal article" date="2014" name="Int. J. Syst. Evol. Microbiol.">
        <title>Complete genome sequence of Corynebacterium casei LMG S-19264T (=DSM 44701T), isolated from a smear-ripened cheese.</title>
        <authorList>
            <consortium name="US DOE Joint Genome Institute (JGI-PGF)"/>
            <person name="Walter F."/>
            <person name="Albersmeier A."/>
            <person name="Kalinowski J."/>
            <person name="Ruckert C."/>
        </authorList>
    </citation>
    <scope>NUCLEOTIDE SEQUENCE</scope>
    <source>
        <strain evidence="7">JCM 3131</strain>
    </source>
</reference>
<proteinExistence type="predicted"/>
<dbReference type="PANTHER" id="PTHR45954:SF1">
    <property type="entry name" value="LD33695P"/>
    <property type="match status" value="1"/>
</dbReference>
<dbReference type="Pfam" id="PF13191">
    <property type="entry name" value="AAA_16"/>
    <property type="match status" value="1"/>
</dbReference>
<dbReference type="PANTHER" id="PTHR45954">
    <property type="entry name" value="LD33695P"/>
    <property type="match status" value="1"/>
</dbReference>
<dbReference type="GO" id="GO:0001965">
    <property type="term" value="F:G-protein alpha-subunit binding"/>
    <property type="evidence" value="ECO:0007669"/>
    <property type="project" value="TreeGrafter"/>
</dbReference>
<gene>
    <name evidence="7" type="ORF">GCM10010145_68720</name>
</gene>
<organism evidence="7 8">
    <name type="scientific">Streptomyces ruber</name>
    <dbReference type="NCBI Taxonomy" id="83378"/>
    <lineage>
        <taxon>Bacteria</taxon>
        <taxon>Bacillati</taxon>
        <taxon>Actinomycetota</taxon>
        <taxon>Actinomycetes</taxon>
        <taxon>Kitasatosporales</taxon>
        <taxon>Streptomycetaceae</taxon>
        <taxon>Streptomyces</taxon>
    </lineage>
</organism>
<protein>
    <recommendedName>
        <fullName evidence="6">Orc1-like AAA ATPase domain-containing protein</fullName>
    </recommendedName>
</protein>
<dbReference type="SUPFAM" id="SSF48452">
    <property type="entry name" value="TPR-like"/>
    <property type="match status" value="3"/>
</dbReference>
<accession>A0A918EY66</accession>
<dbReference type="InterPro" id="IPR011990">
    <property type="entry name" value="TPR-like_helical_dom_sf"/>
</dbReference>
<keyword evidence="3" id="KW-0677">Repeat</keyword>
<dbReference type="SMART" id="SM00028">
    <property type="entry name" value="TPR"/>
    <property type="match status" value="8"/>
</dbReference>
<comment type="caution">
    <text evidence="7">The sequence shown here is derived from an EMBL/GenBank/DDBJ whole genome shotgun (WGS) entry which is preliminary data.</text>
</comment>
<feature type="region of interest" description="Disordered" evidence="5">
    <location>
        <begin position="1"/>
        <end position="22"/>
    </location>
</feature>
<feature type="domain" description="Orc1-like AAA ATPase" evidence="6">
    <location>
        <begin position="54"/>
        <end position="176"/>
    </location>
</feature>
<keyword evidence="8" id="KW-1185">Reference proteome</keyword>
<dbReference type="PRINTS" id="PR00364">
    <property type="entry name" value="DISEASERSIST"/>
</dbReference>
<dbReference type="InterPro" id="IPR041664">
    <property type="entry name" value="AAA_16"/>
</dbReference>
<dbReference type="Pfam" id="PF13424">
    <property type="entry name" value="TPR_12"/>
    <property type="match status" value="4"/>
</dbReference>
<evidence type="ECO:0000256" key="4">
    <source>
        <dbReference type="PROSITE-ProRule" id="PRU00339"/>
    </source>
</evidence>
<evidence type="ECO:0000259" key="6">
    <source>
        <dbReference type="Pfam" id="PF13191"/>
    </source>
</evidence>
<dbReference type="Gene3D" id="3.40.50.300">
    <property type="entry name" value="P-loop containing nucleotide triphosphate hydrolases"/>
    <property type="match status" value="1"/>
</dbReference>
<reference evidence="7" key="2">
    <citation type="submission" date="2020-09" db="EMBL/GenBank/DDBJ databases">
        <authorList>
            <person name="Sun Q."/>
            <person name="Ohkuma M."/>
        </authorList>
    </citation>
    <scope>NUCLEOTIDE SEQUENCE</scope>
    <source>
        <strain evidence="7">JCM 3131</strain>
    </source>
</reference>
<evidence type="ECO:0000256" key="1">
    <source>
        <dbReference type="ARBA" id="ARBA00004496"/>
    </source>
</evidence>
<dbReference type="EMBL" id="BMQK01000032">
    <property type="protein sequence ID" value="GGQ89485.1"/>
    <property type="molecule type" value="Genomic_DNA"/>
</dbReference>
<dbReference type="AlphaFoldDB" id="A0A918EY66"/>
<evidence type="ECO:0000256" key="2">
    <source>
        <dbReference type="ARBA" id="ARBA00022490"/>
    </source>
</evidence>
<dbReference type="RefSeq" id="WP_189220794.1">
    <property type="nucleotide sequence ID" value="NZ_BMQK01000032.1"/>
</dbReference>
<keyword evidence="4" id="KW-0802">TPR repeat</keyword>
<evidence type="ECO:0000313" key="8">
    <source>
        <dbReference type="Proteomes" id="UP000620156"/>
    </source>
</evidence>
<keyword evidence="2" id="KW-0963">Cytoplasm</keyword>
<dbReference type="PROSITE" id="PS50005">
    <property type="entry name" value="TPR"/>
    <property type="match status" value="1"/>
</dbReference>
<feature type="repeat" description="TPR" evidence="4">
    <location>
        <begin position="661"/>
        <end position="694"/>
    </location>
</feature>
<dbReference type="GO" id="GO:0005092">
    <property type="term" value="F:GDP-dissociation inhibitor activity"/>
    <property type="evidence" value="ECO:0007669"/>
    <property type="project" value="TreeGrafter"/>
</dbReference>
<evidence type="ECO:0000256" key="5">
    <source>
        <dbReference type="SAM" id="MobiDB-lite"/>
    </source>
</evidence>
<dbReference type="InterPro" id="IPR019734">
    <property type="entry name" value="TPR_rpt"/>
</dbReference>
<evidence type="ECO:0000256" key="3">
    <source>
        <dbReference type="ARBA" id="ARBA00022737"/>
    </source>
</evidence>
<dbReference type="Gene3D" id="1.25.40.10">
    <property type="entry name" value="Tetratricopeptide repeat domain"/>
    <property type="match status" value="2"/>
</dbReference>
<dbReference type="GO" id="GO:0005938">
    <property type="term" value="C:cell cortex"/>
    <property type="evidence" value="ECO:0007669"/>
    <property type="project" value="TreeGrafter"/>
</dbReference>